<reference evidence="2 3" key="1">
    <citation type="submission" date="2018-03" db="EMBL/GenBank/DDBJ databases">
        <title>Genomic Encyclopedia of Type Strains, Phase III (KMG-III): the genomes of soil and plant-associated and newly described type strains.</title>
        <authorList>
            <person name="Whitman W."/>
        </authorList>
    </citation>
    <scope>NUCLEOTIDE SEQUENCE [LARGE SCALE GENOMIC DNA]</scope>
    <source>
        <strain evidence="2 3">CGMCC 4.7104</strain>
    </source>
</reference>
<feature type="region of interest" description="Disordered" evidence="1">
    <location>
        <begin position="88"/>
        <end position="111"/>
    </location>
</feature>
<gene>
    <name evidence="2" type="ORF">B0I32_102406</name>
</gene>
<dbReference type="EMBL" id="PVNG01000002">
    <property type="protein sequence ID" value="PRX69349.1"/>
    <property type="molecule type" value="Genomic_DNA"/>
</dbReference>
<evidence type="ECO:0000256" key="1">
    <source>
        <dbReference type="SAM" id="MobiDB-lite"/>
    </source>
</evidence>
<accession>A0A2T0N981</accession>
<dbReference type="OrthoDB" id="3527843at2"/>
<feature type="compositionally biased region" description="Basic and acidic residues" evidence="1">
    <location>
        <begin position="9"/>
        <end position="33"/>
    </location>
</feature>
<feature type="compositionally biased region" description="Gly residues" evidence="1">
    <location>
        <begin position="268"/>
        <end position="277"/>
    </location>
</feature>
<dbReference type="Proteomes" id="UP000238312">
    <property type="component" value="Unassembled WGS sequence"/>
</dbReference>
<feature type="region of interest" description="Disordered" evidence="1">
    <location>
        <begin position="1"/>
        <end position="39"/>
    </location>
</feature>
<protein>
    <submittedName>
        <fullName evidence="2">Uncharacterized protein</fullName>
    </submittedName>
</protein>
<dbReference type="AlphaFoldDB" id="A0A2T0N981"/>
<proteinExistence type="predicted"/>
<comment type="caution">
    <text evidence="2">The sequence shown here is derived from an EMBL/GenBank/DDBJ whole genome shotgun (WGS) entry which is preliminary data.</text>
</comment>
<evidence type="ECO:0000313" key="2">
    <source>
        <dbReference type="EMBL" id="PRX69349.1"/>
    </source>
</evidence>
<name>A0A2T0N981_9ACTN</name>
<evidence type="ECO:0000313" key="3">
    <source>
        <dbReference type="Proteomes" id="UP000238312"/>
    </source>
</evidence>
<sequence>MAFLSRLFKRADPPAEREEAHRRGMRDAREHPLSEFTDPDFQPAYVTEIRALAREEITRVDRRLAATRTALLERALGERETILRELGRADTRPPVNGHARPPSGDGPASAADPFISIAESRARREEARRRVLVEESNAGVQRSRARIEHLTQEWESALIERDHEVEAVHARAERLIAAYKSGVLRGHPRKEEIPSLWKGEVVAMDATGDRPAAVSGREEIGRILREVEARIEVWHAEVLPRELPAAPETGTTPELTRQDAPKPPPGDGPGDAAGGGG</sequence>
<keyword evidence="3" id="KW-1185">Reference proteome</keyword>
<organism evidence="2 3">
    <name type="scientific">Nonomuraea fuscirosea</name>
    <dbReference type="NCBI Taxonomy" id="1291556"/>
    <lineage>
        <taxon>Bacteria</taxon>
        <taxon>Bacillati</taxon>
        <taxon>Actinomycetota</taxon>
        <taxon>Actinomycetes</taxon>
        <taxon>Streptosporangiales</taxon>
        <taxon>Streptosporangiaceae</taxon>
        <taxon>Nonomuraea</taxon>
    </lineage>
</organism>
<dbReference type="RefSeq" id="WP_106235557.1">
    <property type="nucleotide sequence ID" value="NZ_PVNG01000002.1"/>
</dbReference>
<feature type="region of interest" description="Disordered" evidence="1">
    <location>
        <begin position="238"/>
        <end position="277"/>
    </location>
</feature>